<accession>A0ABV9FE96</accession>
<evidence type="ECO:0000256" key="2">
    <source>
        <dbReference type="ARBA" id="ARBA00022679"/>
    </source>
</evidence>
<evidence type="ECO:0000256" key="1">
    <source>
        <dbReference type="ARBA" id="ARBA00005715"/>
    </source>
</evidence>
<feature type="domain" description="Four-carbon acid sugar kinase N-terminal" evidence="7">
    <location>
        <begin position="2"/>
        <end position="227"/>
    </location>
</feature>
<dbReference type="SUPFAM" id="SSF142764">
    <property type="entry name" value="YgbK-like"/>
    <property type="match status" value="1"/>
</dbReference>
<dbReference type="InterPro" id="IPR031475">
    <property type="entry name" value="NBD_C"/>
</dbReference>
<evidence type="ECO:0000256" key="5">
    <source>
        <dbReference type="ARBA" id="ARBA00022840"/>
    </source>
</evidence>
<dbReference type="Pfam" id="PF17042">
    <property type="entry name" value="NBD_C"/>
    <property type="match status" value="1"/>
</dbReference>
<evidence type="ECO:0000313" key="9">
    <source>
        <dbReference type="EMBL" id="MFC4599518.1"/>
    </source>
</evidence>
<keyword evidence="2 9" id="KW-0808">Transferase</keyword>
<dbReference type="Pfam" id="PF07005">
    <property type="entry name" value="SBD_N"/>
    <property type="match status" value="1"/>
</dbReference>
<keyword evidence="3" id="KW-0547">Nucleotide-binding</keyword>
<proteinExistence type="inferred from homology"/>
<name>A0ABV9FE96_9BACL</name>
<dbReference type="Proteomes" id="UP001596028">
    <property type="component" value="Unassembled WGS sequence"/>
</dbReference>
<dbReference type="EMBL" id="JBHSEP010000010">
    <property type="protein sequence ID" value="MFC4599518.1"/>
    <property type="molecule type" value="Genomic_DNA"/>
</dbReference>
<evidence type="ECO:0000259" key="7">
    <source>
        <dbReference type="Pfam" id="PF07005"/>
    </source>
</evidence>
<keyword evidence="4 9" id="KW-0418">Kinase</keyword>
<evidence type="ECO:0000313" key="10">
    <source>
        <dbReference type="Proteomes" id="UP001596028"/>
    </source>
</evidence>
<gene>
    <name evidence="9" type="ORF">ACFO3S_14805</name>
</gene>
<dbReference type="InterPro" id="IPR010737">
    <property type="entry name" value="4-carb_acid_sugar_kinase_N"/>
</dbReference>
<evidence type="ECO:0000259" key="8">
    <source>
        <dbReference type="Pfam" id="PF17042"/>
    </source>
</evidence>
<dbReference type="RefSeq" id="WP_378097467.1">
    <property type="nucleotide sequence ID" value="NZ_JBHSEP010000010.1"/>
</dbReference>
<feature type="domain" description="Four-carbon acid sugar kinase nucleotide binding" evidence="8">
    <location>
        <begin position="255"/>
        <end position="422"/>
    </location>
</feature>
<dbReference type="Gene3D" id="3.40.50.10840">
    <property type="entry name" value="Putative sugar-binding, N-terminal domain"/>
    <property type="match status" value="1"/>
</dbReference>
<dbReference type="EC" id="2.7.1.-" evidence="9"/>
<keyword evidence="10" id="KW-1185">Reference proteome</keyword>
<dbReference type="Gene3D" id="3.40.980.20">
    <property type="entry name" value="Four-carbon acid sugar kinase, nucleotide binding domain"/>
    <property type="match status" value="1"/>
</dbReference>
<keyword evidence="6" id="KW-0119">Carbohydrate metabolism</keyword>
<dbReference type="InterPro" id="IPR037051">
    <property type="entry name" value="4-carb_acid_sugar_kinase_N_sf"/>
</dbReference>
<sequence length="432" mass="46740">MIGVVADDITGANDIGVMFAKFGLLTHIYASEAFSAARLGRLGDKPDVVILDTNSRLDSGDEAYRKVAEATGKLREAGVRQWVNKTCSVFRGNVGREFDAMLDTLRIGFAVVVLGFPKNGRTTIDGVHYVHGKPLEASEFRRDPVHPMTQSELAAILRGQTRRRVGNLFYPEIEAGPEALRRRIAEMRSVCEYVLLDVRHQADLAVIAEAVRDEAVLCGSSALAEELAARMAGSARLRAAAERLPVPRLPGVGMLCAAGSLMPQTAAQIEYSKRRGVRSFELDSLAALDEKERSEMVIRLAEAASERMLAGENVLLHTSNRAGRVEETQRAGRRAGLTAEEVSRAVSSAVAEAAARITERTGQPRLLVAGGETSAAVCGLMGIDGMRIWKEIEPGLPSCVSLGDRPKLLVLKSGSFGRPDFFETAFAHLQET</sequence>
<comment type="caution">
    <text evidence="9">The sequence shown here is derived from an EMBL/GenBank/DDBJ whole genome shotgun (WGS) entry which is preliminary data.</text>
</comment>
<dbReference type="GO" id="GO:0016301">
    <property type="term" value="F:kinase activity"/>
    <property type="evidence" value="ECO:0007669"/>
    <property type="project" value="UniProtKB-KW"/>
</dbReference>
<reference evidence="10" key="1">
    <citation type="journal article" date="2019" name="Int. J. Syst. Evol. Microbiol.">
        <title>The Global Catalogue of Microorganisms (GCM) 10K type strain sequencing project: providing services to taxonomists for standard genome sequencing and annotation.</title>
        <authorList>
            <consortium name="The Broad Institute Genomics Platform"/>
            <consortium name="The Broad Institute Genome Sequencing Center for Infectious Disease"/>
            <person name="Wu L."/>
            <person name="Ma J."/>
        </authorList>
    </citation>
    <scope>NUCLEOTIDE SEQUENCE [LARGE SCALE GENOMIC DNA]</scope>
    <source>
        <strain evidence="10">CCUG 49571</strain>
    </source>
</reference>
<evidence type="ECO:0000256" key="6">
    <source>
        <dbReference type="ARBA" id="ARBA00023277"/>
    </source>
</evidence>
<comment type="similarity">
    <text evidence="1">Belongs to the four-carbon acid sugar kinase family.</text>
</comment>
<keyword evidence="5" id="KW-0067">ATP-binding</keyword>
<evidence type="ECO:0000256" key="3">
    <source>
        <dbReference type="ARBA" id="ARBA00022741"/>
    </source>
</evidence>
<protein>
    <submittedName>
        <fullName evidence="9">Four-carbon acid sugar kinase family protein</fullName>
        <ecNumber evidence="9">2.7.1.-</ecNumber>
    </submittedName>
</protein>
<evidence type="ECO:0000256" key="4">
    <source>
        <dbReference type="ARBA" id="ARBA00022777"/>
    </source>
</evidence>
<organism evidence="9 10">
    <name type="scientific">Cohnella hongkongensis</name>
    <dbReference type="NCBI Taxonomy" id="178337"/>
    <lineage>
        <taxon>Bacteria</taxon>
        <taxon>Bacillati</taxon>
        <taxon>Bacillota</taxon>
        <taxon>Bacilli</taxon>
        <taxon>Bacillales</taxon>
        <taxon>Paenibacillaceae</taxon>
        <taxon>Cohnella</taxon>
    </lineage>
</organism>
<dbReference type="InterPro" id="IPR042213">
    <property type="entry name" value="NBD_C_sf"/>
</dbReference>